<dbReference type="Proteomes" id="UP000593575">
    <property type="component" value="Unassembled WGS sequence"/>
</dbReference>
<organism evidence="2 3">
    <name type="scientific">Gossypium armourianum</name>
    <dbReference type="NCBI Taxonomy" id="34283"/>
    <lineage>
        <taxon>Eukaryota</taxon>
        <taxon>Viridiplantae</taxon>
        <taxon>Streptophyta</taxon>
        <taxon>Embryophyta</taxon>
        <taxon>Tracheophyta</taxon>
        <taxon>Spermatophyta</taxon>
        <taxon>Magnoliopsida</taxon>
        <taxon>eudicotyledons</taxon>
        <taxon>Gunneridae</taxon>
        <taxon>Pentapetalae</taxon>
        <taxon>rosids</taxon>
        <taxon>malvids</taxon>
        <taxon>Malvales</taxon>
        <taxon>Malvaceae</taxon>
        <taxon>Malvoideae</taxon>
        <taxon>Gossypium</taxon>
    </lineage>
</organism>
<name>A0A7J9JXC1_9ROSI</name>
<keyword evidence="3" id="KW-1185">Reference proteome</keyword>
<dbReference type="Gene3D" id="3.40.50.150">
    <property type="entry name" value="Vaccinia Virus protein VP39"/>
    <property type="match status" value="1"/>
</dbReference>
<evidence type="ECO:0000313" key="2">
    <source>
        <dbReference type="EMBL" id="MBA0838815.1"/>
    </source>
</evidence>
<protein>
    <recommendedName>
        <fullName evidence="4">tRNA(Phe) (4-demethylwyosine(37)-C(7)) aminocarboxypropyltransferase</fullName>
    </recommendedName>
</protein>
<sequence>MFFRPLIKHSLLCYFTLADWVDRFSQRSYIYIFLSPDAFRAIISRKNWRGPLPLVHCYCFIRANETQEFIISEAESALNAKIKDPVFHKVRDVAPNKAMFCLSFRLPEACFIEDVANSTCHNTGGL</sequence>
<feature type="signal peptide" evidence="1">
    <location>
        <begin position="1"/>
        <end position="18"/>
    </location>
</feature>
<evidence type="ECO:0000256" key="1">
    <source>
        <dbReference type="SAM" id="SignalP"/>
    </source>
</evidence>
<dbReference type="InterPro" id="IPR029063">
    <property type="entry name" value="SAM-dependent_MTases_sf"/>
</dbReference>
<evidence type="ECO:0008006" key="4">
    <source>
        <dbReference type="Google" id="ProtNLM"/>
    </source>
</evidence>
<proteinExistence type="predicted"/>
<reference evidence="2 3" key="1">
    <citation type="journal article" date="2019" name="Genome Biol. Evol.">
        <title>Insights into the evolution of the New World diploid cottons (Gossypium, subgenus Houzingenia) based on genome sequencing.</title>
        <authorList>
            <person name="Grover C.E."/>
            <person name="Arick M.A. 2nd"/>
            <person name="Thrash A."/>
            <person name="Conover J.L."/>
            <person name="Sanders W.S."/>
            <person name="Peterson D.G."/>
            <person name="Frelichowski J.E."/>
            <person name="Scheffler J.A."/>
            <person name="Scheffler B.E."/>
            <person name="Wendel J.F."/>
        </authorList>
    </citation>
    <scope>NUCLEOTIDE SEQUENCE [LARGE SCALE GENOMIC DNA]</scope>
    <source>
        <strain evidence="2">6</strain>
        <tissue evidence="2">Leaf</tissue>
    </source>
</reference>
<keyword evidence="1" id="KW-0732">Signal</keyword>
<feature type="chain" id="PRO_5029516885" description="tRNA(Phe) (4-demethylwyosine(37)-C(7)) aminocarboxypropyltransferase" evidence="1">
    <location>
        <begin position="19"/>
        <end position="126"/>
    </location>
</feature>
<evidence type="ECO:0000313" key="3">
    <source>
        <dbReference type="Proteomes" id="UP000593575"/>
    </source>
</evidence>
<accession>A0A7J9JXC1</accession>
<comment type="caution">
    <text evidence="2">The sequence shown here is derived from an EMBL/GenBank/DDBJ whole genome shotgun (WGS) entry which is preliminary data.</text>
</comment>
<dbReference type="AlphaFoldDB" id="A0A7J9JXC1"/>
<gene>
    <name evidence="2" type="ORF">Goarm_004605</name>
</gene>
<dbReference type="EMBL" id="JABFAE010000010">
    <property type="protein sequence ID" value="MBA0838815.1"/>
    <property type="molecule type" value="Genomic_DNA"/>
</dbReference>